<dbReference type="RefSeq" id="WP_119864614.1">
    <property type="nucleotide sequence ID" value="NZ_CP016786.1"/>
</dbReference>
<dbReference type="Proteomes" id="UP000264883">
    <property type="component" value="Chromosome"/>
</dbReference>
<dbReference type="PANTHER" id="PTHR36437:SF2">
    <property type="entry name" value="GLYOXALASE_BLEOMYCIN RESISTANCE PROTEIN_DIOXYGENASE"/>
    <property type="match status" value="1"/>
</dbReference>
<protein>
    <submittedName>
        <fullName evidence="2">Glyoxalase</fullName>
    </submittedName>
</protein>
<dbReference type="Pfam" id="PF00903">
    <property type="entry name" value="Glyoxalase"/>
    <property type="match status" value="1"/>
</dbReference>
<feature type="domain" description="VOC" evidence="1">
    <location>
        <begin position="4"/>
        <end position="125"/>
    </location>
</feature>
<organism evidence="2 3">
    <name type="scientific">Clostridium isatidis</name>
    <dbReference type="NCBI Taxonomy" id="182773"/>
    <lineage>
        <taxon>Bacteria</taxon>
        <taxon>Bacillati</taxon>
        <taxon>Bacillota</taxon>
        <taxon>Clostridia</taxon>
        <taxon>Eubacteriales</taxon>
        <taxon>Clostridiaceae</taxon>
        <taxon>Clostridium</taxon>
    </lineage>
</organism>
<proteinExistence type="predicted"/>
<dbReference type="OrthoDB" id="9803079at2"/>
<reference evidence="2 3" key="1">
    <citation type="submission" date="2016-08" db="EMBL/GenBank/DDBJ databases">
        <title>Complete Genome Sequence Of The Indigo Reducing Clostridium isatidis DSM15098.</title>
        <authorList>
            <person name="Little G.T."/>
            <person name="Minton N.P."/>
        </authorList>
    </citation>
    <scope>NUCLEOTIDE SEQUENCE [LARGE SCALE GENOMIC DNA]</scope>
    <source>
        <strain evidence="2 3">DSM 15098</strain>
    </source>
</reference>
<evidence type="ECO:0000313" key="2">
    <source>
        <dbReference type="EMBL" id="ASW42477.1"/>
    </source>
</evidence>
<dbReference type="InterPro" id="IPR037523">
    <property type="entry name" value="VOC_core"/>
</dbReference>
<dbReference type="KEGG" id="cia:BEN51_02975"/>
<evidence type="ECO:0000313" key="3">
    <source>
        <dbReference type="Proteomes" id="UP000264883"/>
    </source>
</evidence>
<dbReference type="SUPFAM" id="SSF54593">
    <property type="entry name" value="Glyoxalase/Bleomycin resistance protein/Dihydroxybiphenyl dioxygenase"/>
    <property type="match status" value="1"/>
</dbReference>
<evidence type="ECO:0000259" key="1">
    <source>
        <dbReference type="PROSITE" id="PS51819"/>
    </source>
</evidence>
<gene>
    <name evidence="2" type="ORF">BEN51_02975</name>
</gene>
<dbReference type="Gene3D" id="3.10.180.10">
    <property type="entry name" value="2,3-Dihydroxybiphenyl 1,2-Dioxygenase, domain 1"/>
    <property type="match status" value="1"/>
</dbReference>
<dbReference type="AlphaFoldDB" id="A0A343JAB9"/>
<dbReference type="PANTHER" id="PTHR36437">
    <property type="entry name" value="GLYOXALASE/BLEOMYCIN RESISTANCE PROTEIN/DIOXYGENASE"/>
    <property type="match status" value="1"/>
</dbReference>
<dbReference type="InterPro" id="IPR029068">
    <property type="entry name" value="Glyas_Bleomycin-R_OHBP_Dase"/>
</dbReference>
<name>A0A343JAB9_9CLOT</name>
<sequence>MINKIGKITIYVENQEKAKEFWTEKVGFVVKAENPMGPNMTWLEVGPSEDEFTTFVLYEKKLMKAQNPDINTGHPSVLLSTNNIDETYNKLKEKNVKVDELMKMPYGSIFTFYDQDGNQYLVREDRY</sequence>
<dbReference type="PROSITE" id="PS51819">
    <property type="entry name" value="VOC"/>
    <property type="match status" value="1"/>
</dbReference>
<dbReference type="CDD" id="cd07263">
    <property type="entry name" value="VOC_like"/>
    <property type="match status" value="1"/>
</dbReference>
<dbReference type="InterPro" id="IPR004360">
    <property type="entry name" value="Glyas_Fos-R_dOase_dom"/>
</dbReference>
<keyword evidence="3" id="KW-1185">Reference proteome</keyword>
<accession>A0A343JAB9</accession>
<dbReference type="EMBL" id="CP016786">
    <property type="protein sequence ID" value="ASW42477.1"/>
    <property type="molecule type" value="Genomic_DNA"/>
</dbReference>